<dbReference type="Gene3D" id="1.50.10.20">
    <property type="match status" value="1"/>
</dbReference>
<reference evidence="4" key="1">
    <citation type="submission" date="2020-03" db="EMBL/GenBank/DDBJ databases">
        <title>Castanea mollissima Vanexum genome sequencing.</title>
        <authorList>
            <person name="Staton M."/>
        </authorList>
    </citation>
    <scope>NUCLEOTIDE SEQUENCE</scope>
    <source>
        <tissue evidence="4">Leaf</tissue>
    </source>
</reference>
<dbReference type="AlphaFoldDB" id="A0A8J4VNE8"/>
<dbReference type="GO" id="GO:0005811">
    <property type="term" value="C:lipid droplet"/>
    <property type="evidence" value="ECO:0007669"/>
    <property type="project" value="InterPro"/>
</dbReference>
<dbReference type="InterPro" id="IPR032697">
    <property type="entry name" value="SQ_cyclase_N"/>
</dbReference>
<dbReference type="PANTHER" id="PTHR11764">
    <property type="entry name" value="TERPENE CYCLASE/MUTASE FAMILY MEMBER"/>
    <property type="match status" value="1"/>
</dbReference>
<comment type="caution">
    <text evidence="4">The sequence shown here is derived from an EMBL/GenBank/DDBJ whole genome shotgun (WGS) entry which is preliminary data.</text>
</comment>
<feature type="domain" description="Squalene cyclase N-terminal" evidence="3">
    <location>
        <begin position="116"/>
        <end position="206"/>
    </location>
</feature>
<organism evidence="4 5">
    <name type="scientific">Castanea mollissima</name>
    <name type="common">Chinese chestnut</name>
    <dbReference type="NCBI Taxonomy" id="60419"/>
    <lineage>
        <taxon>Eukaryota</taxon>
        <taxon>Viridiplantae</taxon>
        <taxon>Streptophyta</taxon>
        <taxon>Embryophyta</taxon>
        <taxon>Tracheophyta</taxon>
        <taxon>Spermatophyta</taxon>
        <taxon>Magnoliopsida</taxon>
        <taxon>eudicotyledons</taxon>
        <taxon>Gunneridae</taxon>
        <taxon>Pentapetalae</taxon>
        <taxon>rosids</taxon>
        <taxon>fabids</taxon>
        <taxon>Fagales</taxon>
        <taxon>Fagaceae</taxon>
        <taxon>Castanea</taxon>
    </lineage>
</organism>
<evidence type="ECO:0000313" key="4">
    <source>
        <dbReference type="EMBL" id="KAF3956069.1"/>
    </source>
</evidence>
<gene>
    <name evidence="4" type="ORF">CMV_018781</name>
</gene>
<dbReference type="InterPro" id="IPR018333">
    <property type="entry name" value="Squalene_cyclase"/>
</dbReference>
<dbReference type="EMBL" id="JRKL02003203">
    <property type="protein sequence ID" value="KAF3956069.1"/>
    <property type="molecule type" value="Genomic_DNA"/>
</dbReference>
<sequence>MWKLKTGAETVREERNNGDESGGSTGSETWLRTLNSHLGRQETPELGTPEELQQIEDARRGFSDRRFEKRHSSDLLMRIQFAKENPSFSTVPQIQACDGHWPGDYGGPMFLIPGLNKDGGWGLHIEGPSTMFGTALNYVTLRLLGEGAEDGLEAMEQAQKWILDHGGATAIPSWWKMWLSVLGVYEWSGNNPLPPEIWLFPYLLFLSSRKDVVLLLNGLFAHELNTVPYHEINWNEARNLCAKEDLYYPHPLGLSIRC</sequence>
<dbReference type="OrthoDB" id="21502at2759"/>
<dbReference type="GO" id="GO:0031559">
    <property type="term" value="F:oxidosqualene cyclase activity"/>
    <property type="evidence" value="ECO:0007669"/>
    <property type="project" value="UniProtKB-ARBA"/>
</dbReference>
<dbReference type="SUPFAM" id="SSF48239">
    <property type="entry name" value="Terpenoid cyclases/Protein prenyltransferases"/>
    <property type="match status" value="1"/>
</dbReference>
<evidence type="ECO:0000259" key="3">
    <source>
        <dbReference type="Pfam" id="PF13249"/>
    </source>
</evidence>
<dbReference type="GO" id="GO:0016104">
    <property type="term" value="P:triterpenoid biosynthetic process"/>
    <property type="evidence" value="ECO:0007669"/>
    <property type="project" value="InterPro"/>
</dbReference>
<accession>A0A8J4VNE8</accession>
<evidence type="ECO:0000256" key="1">
    <source>
        <dbReference type="ARBA" id="ARBA00023235"/>
    </source>
</evidence>
<dbReference type="Proteomes" id="UP000737018">
    <property type="component" value="Unassembled WGS sequence"/>
</dbReference>
<evidence type="ECO:0000313" key="5">
    <source>
        <dbReference type="Proteomes" id="UP000737018"/>
    </source>
</evidence>
<keyword evidence="1" id="KW-0413">Isomerase</keyword>
<name>A0A8J4VNE8_9ROSI</name>
<dbReference type="Pfam" id="PF13249">
    <property type="entry name" value="SQHop_cyclase_N"/>
    <property type="match status" value="1"/>
</dbReference>
<dbReference type="InterPro" id="IPR008930">
    <property type="entry name" value="Terpenoid_cyclase/PrenylTrfase"/>
</dbReference>
<proteinExistence type="predicted"/>
<evidence type="ECO:0000256" key="2">
    <source>
        <dbReference type="SAM" id="MobiDB-lite"/>
    </source>
</evidence>
<dbReference type="PANTHER" id="PTHR11764:SF85">
    <property type="entry name" value="TERPENE CYCLASE_MUTASE FAMILY MEMBER"/>
    <property type="match status" value="1"/>
</dbReference>
<feature type="region of interest" description="Disordered" evidence="2">
    <location>
        <begin position="1"/>
        <end position="50"/>
    </location>
</feature>
<keyword evidence="5" id="KW-1185">Reference proteome</keyword>
<protein>
    <recommendedName>
        <fullName evidence="3">Squalene cyclase N-terminal domain-containing protein</fullName>
    </recommendedName>
</protein>